<reference evidence="2" key="2">
    <citation type="submission" date="2023-04" db="EMBL/GenBank/DDBJ databases">
        <authorList>
            <person name="Bu L."/>
            <person name="Lu L."/>
            <person name="Laidemitt M.R."/>
            <person name="Zhang S.M."/>
            <person name="Mutuku M."/>
            <person name="Mkoji G."/>
            <person name="Steinauer M."/>
            <person name="Loker E.S."/>
        </authorList>
    </citation>
    <scope>NUCLEOTIDE SEQUENCE</scope>
    <source>
        <strain evidence="2">KasaAsao</strain>
        <tissue evidence="2">Whole Snail</tissue>
    </source>
</reference>
<feature type="compositionally biased region" description="Basic and acidic residues" evidence="1">
    <location>
        <begin position="484"/>
        <end position="494"/>
    </location>
</feature>
<name>A0AAD8BT69_BIOPF</name>
<feature type="compositionally biased region" description="Polar residues" evidence="1">
    <location>
        <begin position="1040"/>
        <end position="1052"/>
    </location>
</feature>
<dbReference type="EMBL" id="JASAOG010000039">
    <property type="protein sequence ID" value="KAK0059768.1"/>
    <property type="molecule type" value="Genomic_DNA"/>
</dbReference>
<feature type="compositionally biased region" description="Basic and acidic residues" evidence="1">
    <location>
        <begin position="461"/>
        <end position="471"/>
    </location>
</feature>
<sequence>MYHIFCLCPGLISSIERFIDCTFLFLHTPYQSTALHTIVTSSSNELWEMSNIRFTKPRNDNRIRHSKDYLPSPSSSHKGGQNSELKKEPPWHIFITSKTDDRHATKTDNVKVKSNPASVSSHPTNVTQDGTIHFHQQSDKMCDSPTVSLLPIQQNSISKSVDVGNLVDIGDKKDETESEKNLSEKEMDLIFSRTFNTVLTPNFSSNQTSDTISSEMCYSESFKEHKQIRKNNNYASIIETGTSKILNNVKRPTPDIKQKSARDMNVSTTSKILPSHFRELEQLSDQNVDRTEDARRGTLAKYAKAANRNEKQNMLSREGQDGEQEILASSNQAQTMNYDADRSKSDTYFSISDSAHHFQMKRGIITKTNSYIGVDKNSSSYDNSQDNLKTRGRNLKSSNQNVNAFLVQHQVTTERNKLSDEISTVDVAQEPSFLDFDKTNTQLDVSKHSSNDPLHQQPPGRRQEPRGRADACRGPPSATLDLHLSSKSERRNERASTLASCSSDLHNEKSQISRREPMYTESREREDKHTRNTYSPSFGKVKVHTNTNTQGKFTTNTFISTEETPENVTLPSPMDYPDISPSTSQMFLPLHCNDINSNNCAVDSSCNSIEQSSSTCVNNSSFIRADSSSLDERSPFCNTEKSASVCAERSSLKRKSYDKFATTPTTFLKISSSSTDTERSTFDEHSAFSTSDKQACLCTENSTSNSIVKTSFDSIVNEQTTSSTVSEKSSSCFKPSHKTSFSYDETSTHFSANPSLNLNLISFEKSTFSSTDTKLQASNCREQISFICCTHKSTTPSTEKSTTFCPKNTSSNLISSEASASSSATLSFTNNSSSSTSLSSHPVNLISSTASTTSTKTKPTIFYSQSTSETSNITRPSLAKCEPTNKCHSSNAMEQSLVANMLTLIENDMRKFFKNESEAEDNVRHFEKNDSGFNANIITTLRHQDMLSESKCLPTANDQTNSPGTDIFINRQDSMHANDSKTLDLENRELEILTQAKGDITPLTEPLQQHYVIHSTRTENSVITPIECVPIKPVPADAGNITQRSQQPTLSDTAKRHSDANKQCPYSAQTLPRAIQESSRKEAILKHPSYLSSYLARTKQTQRRFPIQRSVSSGALSFRERNSTFFRRMNDPYLDTQDEATDPDDNDDFGIDLDELFKQLDKERPRRPTRNMIRGGQPGSCISEGPGDLISSTLPGNSRRTESTRTVRETVSCDRLKIRRCALADPLRMIISQEDRERIEKDVERRRQSMVRKVSQFINIQLGLNKEEDLI</sequence>
<proteinExistence type="predicted"/>
<gene>
    <name evidence="2" type="ORF">Bpfe_010627</name>
</gene>
<feature type="region of interest" description="Disordered" evidence="1">
    <location>
        <begin position="373"/>
        <end position="400"/>
    </location>
</feature>
<feature type="compositionally biased region" description="Basic and acidic residues" evidence="1">
    <location>
        <begin position="58"/>
        <end position="68"/>
    </location>
</feature>
<evidence type="ECO:0000256" key="1">
    <source>
        <dbReference type="SAM" id="MobiDB-lite"/>
    </source>
</evidence>
<feature type="compositionally biased region" description="Polar residues" evidence="1">
    <location>
        <begin position="495"/>
        <end position="504"/>
    </location>
</feature>
<accession>A0AAD8BT69</accession>
<feature type="compositionally biased region" description="Polar residues" evidence="1">
    <location>
        <begin position="72"/>
        <end position="83"/>
    </location>
</feature>
<feature type="compositionally biased region" description="Polar residues" evidence="1">
    <location>
        <begin position="115"/>
        <end position="126"/>
    </location>
</feature>
<organism evidence="2 3">
    <name type="scientific">Biomphalaria pfeifferi</name>
    <name type="common">Bloodfluke planorb</name>
    <name type="synonym">Freshwater snail</name>
    <dbReference type="NCBI Taxonomy" id="112525"/>
    <lineage>
        <taxon>Eukaryota</taxon>
        <taxon>Metazoa</taxon>
        <taxon>Spiralia</taxon>
        <taxon>Lophotrochozoa</taxon>
        <taxon>Mollusca</taxon>
        <taxon>Gastropoda</taxon>
        <taxon>Heterobranchia</taxon>
        <taxon>Euthyneura</taxon>
        <taxon>Panpulmonata</taxon>
        <taxon>Hygrophila</taxon>
        <taxon>Lymnaeoidea</taxon>
        <taxon>Planorbidae</taxon>
        <taxon>Biomphalaria</taxon>
    </lineage>
</organism>
<protein>
    <submittedName>
        <fullName evidence="2">Serine-rich adhesin for platelets</fullName>
    </submittedName>
</protein>
<feature type="compositionally biased region" description="Polar residues" evidence="1">
    <location>
        <begin position="373"/>
        <end position="387"/>
    </location>
</feature>
<feature type="region of interest" description="Disordered" evidence="1">
    <location>
        <begin position="58"/>
        <end position="126"/>
    </location>
</feature>
<feature type="compositionally biased region" description="Basic and acidic residues" evidence="1">
    <location>
        <begin position="505"/>
        <end position="530"/>
    </location>
</feature>
<feature type="compositionally biased region" description="Basic and acidic residues" evidence="1">
    <location>
        <begin position="98"/>
        <end position="111"/>
    </location>
</feature>
<feature type="region of interest" description="Disordered" evidence="1">
    <location>
        <begin position="443"/>
        <end position="544"/>
    </location>
</feature>
<evidence type="ECO:0000313" key="3">
    <source>
        <dbReference type="Proteomes" id="UP001233172"/>
    </source>
</evidence>
<feature type="region of interest" description="Disordered" evidence="1">
    <location>
        <begin position="1039"/>
        <end position="1062"/>
    </location>
</feature>
<feature type="region of interest" description="Disordered" evidence="1">
    <location>
        <begin position="1161"/>
        <end position="1204"/>
    </location>
</feature>
<reference evidence="2" key="1">
    <citation type="journal article" date="2023" name="PLoS Negl. Trop. Dis.">
        <title>A genome sequence for Biomphalaria pfeifferi, the major vector snail for the human-infecting parasite Schistosoma mansoni.</title>
        <authorList>
            <person name="Bu L."/>
            <person name="Lu L."/>
            <person name="Laidemitt M.R."/>
            <person name="Zhang S.M."/>
            <person name="Mutuku M."/>
            <person name="Mkoji G."/>
            <person name="Steinauer M."/>
            <person name="Loker E.S."/>
        </authorList>
    </citation>
    <scope>NUCLEOTIDE SEQUENCE</scope>
    <source>
        <strain evidence="2">KasaAsao</strain>
    </source>
</reference>
<keyword evidence="3" id="KW-1185">Reference proteome</keyword>
<comment type="caution">
    <text evidence="2">The sequence shown here is derived from an EMBL/GenBank/DDBJ whole genome shotgun (WGS) entry which is preliminary data.</text>
</comment>
<dbReference type="Proteomes" id="UP001233172">
    <property type="component" value="Unassembled WGS sequence"/>
</dbReference>
<dbReference type="AlphaFoldDB" id="A0AAD8BT69"/>
<evidence type="ECO:0000313" key="2">
    <source>
        <dbReference type="EMBL" id="KAK0059768.1"/>
    </source>
</evidence>